<keyword evidence="1" id="KW-0175">Coiled coil</keyword>
<comment type="caution">
    <text evidence="2">The sequence shown here is derived from an EMBL/GenBank/DDBJ whole genome shotgun (WGS) entry which is preliminary data.</text>
</comment>
<protein>
    <recommendedName>
        <fullName evidence="4">PspA/IM30 family protein</fullName>
    </recommendedName>
</protein>
<evidence type="ECO:0008006" key="4">
    <source>
        <dbReference type="Google" id="ProtNLM"/>
    </source>
</evidence>
<organism evidence="2 3">
    <name type="scientific">Muribacter muris</name>
    <dbReference type="NCBI Taxonomy" id="67855"/>
    <lineage>
        <taxon>Bacteria</taxon>
        <taxon>Pseudomonadati</taxon>
        <taxon>Pseudomonadota</taxon>
        <taxon>Gammaproteobacteria</taxon>
        <taxon>Pasteurellales</taxon>
        <taxon>Pasteurellaceae</taxon>
        <taxon>Muribacter</taxon>
    </lineage>
</organism>
<dbReference type="EMBL" id="JWIZ01000077">
    <property type="protein sequence ID" value="KMK50687.1"/>
    <property type="molecule type" value="Genomic_DNA"/>
</dbReference>
<name>A0A0J5S1E3_9PAST</name>
<reference evidence="2 3" key="1">
    <citation type="submission" date="2014-12" db="EMBL/GenBank/DDBJ databases">
        <title>Reclassification of Actinobacillus muris as Muribacter muris.</title>
        <authorList>
            <person name="Christensen H."/>
            <person name="Nicklas W."/>
            <person name="Bisgaard M."/>
        </authorList>
    </citation>
    <scope>NUCLEOTIDE SEQUENCE [LARGE SCALE GENOMIC DNA]</scope>
    <source>
        <strain evidence="2 3">Ackerman80-443D</strain>
    </source>
</reference>
<proteinExistence type="predicted"/>
<dbReference type="AlphaFoldDB" id="A0A0J5S1E3"/>
<dbReference type="STRING" id="67855.RO21_10350"/>
<sequence length="72" mass="8390">MGLFKWLKQVASVQAKVFNEAEAELDNADKFADKVEAETEQIMQSRQQLKQEIEERRKYNGAVPKKEGWHLP</sequence>
<dbReference type="RefSeq" id="WP_047977708.1">
    <property type="nucleotide sequence ID" value="NZ_JWIZ01000077.1"/>
</dbReference>
<keyword evidence="3" id="KW-1185">Reference proteome</keyword>
<accession>A0A0J5S1E3</accession>
<evidence type="ECO:0000256" key="1">
    <source>
        <dbReference type="SAM" id="Coils"/>
    </source>
</evidence>
<evidence type="ECO:0000313" key="3">
    <source>
        <dbReference type="Proteomes" id="UP000036270"/>
    </source>
</evidence>
<gene>
    <name evidence="2" type="ORF">RO21_10350</name>
</gene>
<feature type="coiled-coil region" evidence="1">
    <location>
        <begin position="18"/>
        <end position="55"/>
    </location>
</feature>
<dbReference type="Proteomes" id="UP000036270">
    <property type="component" value="Unassembled WGS sequence"/>
</dbReference>
<evidence type="ECO:0000313" key="2">
    <source>
        <dbReference type="EMBL" id="KMK50687.1"/>
    </source>
</evidence>